<sequence length="124" mass="12903">MALKLNASNFQAATKSPRPQEHRPNPQSRTVAQEEGEFCQTVVPGADTDDEANKHSSAVADATAAVAEAAVAAAQAATLRSGSKLLKRGEATVPPKFDGSATAPPSDRRKHCFGVFSAMRSPTG</sequence>
<organism evidence="2 3">
    <name type="scientific">Sesamum alatum</name>
    <dbReference type="NCBI Taxonomy" id="300844"/>
    <lineage>
        <taxon>Eukaryota</taxon>
        <taxon>Viridiplantae</taxon>
        <taxon>Streptophyta</taxon>
        <taxon>Embryophyta</taxon>
        <taxon>Tracheophyta</taxon>
        <taxon>Spermatophyta</taxon>
        <taxon>Magnoliopsida</taxon>
        <taxon>eudicotyledons</taxon>
        <taxon>Gunneridae</taxon>
        <taxon>Pentapetalae</taxon>
        <taxon>asterids</taxon>
        <taxon>lamiids</taxon>
        <taxon>Lamiales</taxon>
        <taxon>Pedaliaceae</taxon>
        <taxon>Sesamum</taxon>
    </lineage>
</organism>
<name>A0AAE1XP16_9LAMI</name>
<feature type="compositionally biased region" description="Polar residues" evidence="1">
    <location>
        <begin position="1"/>
        <end position="14"/>
    </location>
</feature>
<reference evidence="2" key="1">
    <citation type="submission" date="2020-06" db="EMBL/GenBank/DDBJ databases">
        <authorList>
            <person name="Li T."/>
            <person name="Hu X."/>
            <person name="Zhang T."/>
            <person name="Song X."/>
            <person name="Zhang H."/>
            <person name="Dai N."/>
            <person name="Sheng W."/>
            <person name="Hou X."/>
            <person name="Wei L."/>
        </authorList>
    </citation>
    <scope>NUCLEOTIDE SEQUENCE</scope>
    <source>
        <strain evidence="2">3651</strain>
        <tissue evidence="2">Leaf</tissue>
    </source>
</reference>
<feature type="region of interest" description="Disordered" evidence="1">
    <location>
        <begin position="1"/>
        <end position="35"/>
    </location>
</feature>
<accession>A0AAE1XP16</accession>
<proteinExistence type="predicted"/>
<keyword evidence="3" id="KW-1185">Reference proteome</keyword>
<feature type="region of interest" description="Disordered" evidence="1">
    <location>
        <begin position="86"/>
        <end position="109"/>
    </location>
</feature>
<protein>
    <submittedName>
        <fullName evidence="2">Uncharacterized protein</fullName>
    </submittedName>
</protein>
<evidence type="ECO:0000256" key="1">
    <source>
        <dbReference type="SAM" id="MobiDB-lite"/>
    </source>
</evidence>
<reference evidence="2" key="2">
    <citation type="journal article" date="2024" name="Plant">
        <title>Genomic evolution and insights into agronomic trait innovations of Sesamum species.</title>
        <authorList>
            <person name="Miao H."/>
            <person name="Wang L."/>
            <person name="Qu L."/>
            <person name="Liu H."/>
            <person name="Sun Y."/>
            <person name="Le M."/>
            <person name="Wang Q."/>
            <person name="Wei S."/>
            <person name="Zheng Y."/>
            <person name="Lin W."/>
            <person name="Duan Y."/>
            <person name="Cao H."/>
            <person name="Xiong S."/>
            <person name="Wang X."/>
            <person name="Wei L."/>
            <person name="Li C."/>
            <person name="Ma Q."/>
            <person name="Ju M."/>
            <person name="Zhao R."/>
            <person name="Li G."/>
            <person name="Mu C."/>
            <person name="Tian Q."/>
            <person name="Mei H."/>
            <person name="Zhang T."/>
            <person name="Gao T."/>
            <person name="Zhang H."/>
        </authorList>
    </citation>
    <scope>NUCLEOTIDE SEQUENCE</scope>
    <source>
        <strain evidence="2">3651</strain>
    </source>
</reference>
<evidence type="ECO:0000313" key="3">
    <source>
        <dbReference type="Proteomes" id="UP001293254"/>
    </source>
</evidence>
<dbReference type="EMBL" id="JACGWO010000011">
    <property type="protein sequence ID" value="KAK4415418.1"/>
    <property type="molecule type" value="Genomic_DNA"/>
</dbReference>
<gene>
    <name evidence="2" type="ORF">Salat_2649200</name>
</gene>
<comment type="caution">
    <text evidence="2">The sequence shown here is derived from an EMBL/GenBank/DDBJ whole genome shotgun (WGS) entry which is preliminary data.</text>
</comment>
<dbReference type="Proteomes" id="UP001293254">
    <property type="component" value="Unassembled WGS sequence"/>
</dbReference>
<dbReference type="AlphaFoldDB" id="A0AAE1XP16"/>
<evidence type="ECO:0000313" key="2">
    <source>
        <dbReference type="EMBL" id="KAK4415418.1"/>
    </source>
</evidence>